<dbReference type="InterPro" id="IPR029033">
    <property type="entry name" value="His_PPase_superfam"/>
</dbReference>
<sequence>MHRTSRVLVGVIALVLSAVLAACATGSPSPGAAPSPAGSGGTSSDGAAQGTVVLVIRHGEKPDGSDPGVDAGGKKDNSSLTAVGWQRAEALADLFDPTSGPLRPGLARPTAIYASGADDDGEGKRPRETVAPLAQRLGITVNTDYGKGDEQALVKNATGRPGPVLICWQHGELPDIAAAFPGVTPTPPADWPGDRFDVIWTFTRTADGWLFAQLPELVLPQDQNTVIDG</sequence>
<evidence type="ECO:0000256" key="1">
    <source>
        <dbReference type="SAM" id="MobiDB-lite"/>
    </source>
</evidence>
<evidence type="ECO:0000313" key="4">
    <source>
        <dbReference type="Proteomes" id="UP001183202"/>
    </source>
</evidence>
<keyword evidence="4" id="KW-1185">Reference proteome</keyword>
<dbReference type="CDD" id="cd07040">
    <property type="entry name" value="HP"/>
    <property type="match status" value="1"/>
</dbReference>
<name>A0ABU2N8Q3_9PSEU</name>
<feature type="region of interest" description="Disordered" evidence="1">
    <location>
        <begin position="26"/>
        <end position="78"/>
    </location>
</feature>
<accession>A0ABU2N8Q3</accession>
<dbReference type="EMBL" id="JAVREJ010000003">
    <property type="protein sequence ID" value="MDT0349029.1"/>
    <property type="molecule type" value="Genomic_DNA"/>
</dbReference>
<dbReference type="RefSeq" id="WP_311555000.1">
    <property type="nucleotide sequence ID" value="NZ_JAVREJ010000003.1"/>
</dbReference>
<keyword evidence="2" id="KW-0732">Signal</keyword>
<comment type="caution">
    <text evidence="3">The sequence shown here is derived from an EMBL/GenBank/DDBJ whole genome shotgun (WGS) entry which is preliminary data.</text>
</comment>
<proteinExistence type="predicted"/>
<gene>
    <name evidence="3" type="ORF">RM445_05760</name>
</gene>
<dbReference type="Gene3D" id="3.40.50.1240">
    <property type="entry name" value="Phosphoglycerate mutase-like"/>
    <property type="match status" value="1"/>
</dbReference>
<evidence type="ECO:0000256" key="2">
    <source>
        <dbReference type="SAM" id="SignalP"/>
    </source>
</evidence>
<dbReference type="PROSITE" id="PS51257">
    <property type="entry name" value="PROKAR_LIPOPROTEIN"/>
    <property type="match status" value="1"/>
</dbReference>
<dbReference type="SUPFAM" id="SSF53254">
    <property type="entry name" value="Phosphoglycerate mutase-like"/>
    <property type="match status" value="1"/>
</dbReference>
<feature type="compositionally biased region" description="Low complexity" evidence="1">
    <location>
        <begin position="26"/>
        <end position="37"/>
    </location>
</feature>
<evidence type="ECO:0000313" key="3">
    <source>
        <dbReference type="EMBL" id="MDT0349029.1"/>
    </source>
</evidence>
<reference evidence="4" key="1">
    <citation type="submission" date="2023-07" db="EMBL/GenBank/DDBJ databases">
        <title>30 novel species of actinomycetes from the DSMZ collection.</title>
        <authorList>
            <person name="Nouioui I."/>
        </authorList>
    </citation>
    <scope>NUCLEOTIDE SEQUENCE [LARGE SCALE GENOMIC DNA]</scope>
    <source>
        <strain evidence="4">DSM 45834</strain>
    </source>
</reference>
<feature type="signal peptide" evidence="2">
    <location>
        <begin position="1"/>
        <end position="21"/>
    </location>
</feature>
<dbReference type="Proteomes" id="UP001183202">
    <property type="component" value="Unassembled WGS sequence"/>
</dbReference>
<protein>
    <submittedName>
        <fullName evidence="3">Histidine phosphatase family protein</fullName>
    </submittedName>
</protein>
<organism evidence="3 4">
    <name type="scientific">Pseudonocardia charpentierae</name>
    <dbReference type="NCBI Taxonomy" id="3075545"/>
    <lineage>
        <taxon>Bacteria</taxon>
        <taxon>Bacillati</taxon>
        <taxon>Actinomycetota</taxon>
        <taxon>Actinomycetes</taxon>
        <taxon>Pseudonocardiales</taxon>
        <taxon>Pseudonocardiaceae</taxon>
        <taxon>Pseudonocardia</taxon>
    </lineage>
</organism>
<feature type="chain" id="PRO_5045607170" evidence="2">
    <location>
        <begin position="22"/>
        <end position="229"/>
    </location>
</feature>